<dbReference type="RefSeq" id="WP_014957507.1">
    <property type="nucleotide sequence ID" value="NC_018645.1"/>
</dbReference>
<dbReference type="CDD" id="cd22231">
    <property type="entry name" value="RHH_NikR_HicB-like"/>
    <property type="match status" value="1"/>
</dbReference>
<proteinExistence type="predicted"/>
<dbReference type="PANTHER" id="PTHR34504">
    <property type="entry name" value="ANTITOXIN HICB"/>
    <property type="match status" value="1"/>
</dbReference>
<dbReference type="InterPro" id="IPR010985">
    <property type="entry name" value="Ribbon_hlx_hlx"/>
</dbReference>
<gene>
    <name evidence="2" type="ordered locus">TOL2_C20130</name>
</gene>
<dbReference type="Pfam" id="PF15919">
    <property type="entry name" value="HicB_lk_antitox"/>
    <property type="match status" value="1"/>
</dbReference>
<dbReference type="InterPro" id="IPR031807">
    <property type="entry name" value="HicB-like"/>
</dbReference>
<dbReference type="SUPFAM" id="SSF143100">
    <property type="entry name" value="TTHA1013/TTHA0281-like"/>
    <property type="match status" value="1"/>
</dbReference>
<dbReference type="OrthoDB" id="9807959at2"/>
<evidence type="ECO:0000313" key="3">
    <source>
        <dbReference type="Proteomes" id="UP000007347"/>
    </source>
</evidence>
<dbReference type="KEGG" id="dto:TOL2_C20130"/>
<reference evidence="2 3" key="1">
    <citation type="journal article" date="2013" name="Environ. Microbiol.">
        <title>Complete genome, catabolic sub-proteomes and key-metabolites of Desulfobacula toluolica Tol2, a marine, aromatic compound-degrading, sulfate-reducing bacterium.</title>
        <authorList>
            <person name="Wohlbrand L."/>
            <person name="Jacob J.H."/>
            <person name="Kube M."/>
            <person name="Mussmann M."/>
            <person name="Jarling R."/>
            <person name="Beck A."/>
            <person name="Amann R."/>
            <person name="Wilkes H."/>
            <person name="Reinhardt R."/>
            <person name="Rabus R."/>
        </authorList>
    </citation>
    <scope>NUCLEOTIDE SEQUENCE [LARGE SCALE GENOMIC DNA]</scope>
    <source>
        <strain evidence="3">DSM 7467 / Tol2</strain>
    </source>
</reference>
<dbReference type="SUPFAM" id="SSF47598">
    <property type="entry name" value="Ribbon-helix-helix"/>
    <property type="match status" value="1"/>
</dbReference>
<dbReference type="InterPro" id="IPR051404">
    <property type="entry name" value="TA_system_antitoxin"/>
</dbReference>
<feature type="domain" description="HicB-like antitoxin of toxin-antitoxin system" evidence="1">
    <location>
        <begin position="3"/>
        <end position="124"/>
    </location>
</feature>
<evidence type="ECO:0000313" key="2">
    <source>
        <dbReference type="EMBL" id="CCK80174.1"/>
    </source>
</evidence>
<keyword evidence="3" id="KW-1185">Reference proteome</keyword>
<protein>
    <submittedName>
        <fullName evidence="2">Conserved uncharacterized protein, UPF0150</fullName>
    </submittedName>
</protein>
<accession>K0N8F5</accession>
<organism evidence="2 3">
    <name type="scientific">Desulfobacula toluolica (strain DSM 7467 / Tol2)</name>
    <dbReference type="NCBI Taxonomy" id="651182"/>
    <lineage>
        <taxon>Bacteria</taxon>
        <taxon>Pseudomonadati</taxon>
        <taxon>Thermodesulfobacteriota</taxon>
        <taxon>Desulfobacteria</taxon>
        <taxon>Desulfobacterales</taxon>
        <taxon>Desulfobacteraceae</taxon>
        <taxon>Desulfobacula</taxon>
    </lineage>
</organism>
<dbReference type="Gene3D" id="3.30.160.250">
    <property type="match status" value="1"/>
</dbReference>
<dbReference type="STRING" id="651182.TOL2_C20130"/>
<dbReference type="EMBL" id="FO203503">
    <property type="protein sequence ID" value="CCK80174.1"/>
    <property type="molecule type" value="Genomic_DNA"/>
</dbReference>
<dbReference type="InterPro" id="IPR013321">
    <property type="entry name" value="Arc_rbn_hlx_hlx"/>
</dbReference>
<dbReference type="AlphaFoldDB" id="K0N8F5"/>
<evidence type="ECO:0000259" key="1">
    <source>
        <dbReference type="Pfam" id="PF15919"/>
    </source>
</evidence>
<dbReference type="HOGENOM" id="CLU_114047_1_1_7"/>
<name>K0N8F5_DESTT</name>
<dbReference type="Gene3D" id="1.10.1220.10">
    <property type="entry name" value="Met repressor-like"/>
    <property type="match status" value="1"/>
</dbReference>
<dbReference type="PANTHER" id="PTHR34504:SF2">
    <property type="entry name" value="UPF0150 PROTEIN SSL0259"/>
    <property type="match status" value="1"/>
</dbReference>
<dbReference type="GO" id="GO:0006355">
    <property type="term" value="P:regulation of DNA-templated transcription"/>
    <property type="evidence" value="ECO:0007669"/>
    <property type="project" value="InterPro"/>
</dbReference>
<dbReference type="Proteomes" id="UP000007347">
    <property type="component" value="Chromosome"/>
</dbReference>
<dbReference type="InterPro" id="IPR035069">
    <property type="entry name" value="TTHA1013/TTHA0281-like"/>
</dbReference>
<sequence>MKYSIVIHKDPDSDYSITIPDLPGCYSAGETIEEAINMAQEAAECHIEGMLIDSEPIPTTTDIEKHKDDPNYKNGTWALIEVDISKLSLKSKRINITMPERLLRTVDQYAKKYGSSRSGLLSQAITEYMAAHQ</sequence>